<gene>
    <name evidence="7" type="ORF">CLV88_101400</name>
</gene>
<dbReference type="EMBL" id="PYGJ01000001">
    <property type="protein sequence ID" value="PSL21975.1"/>
    <property type="molecule type" value="Genomic_DNA"/>
</dbReference>
<comment type="similarity">
    <text evidence="2">Belongs to the glycosyltransferase 28 family.</text>
</comment>
<evidence type="ECO:0000256" key="5">
    <source>
        <dbReference type="ARBA" id="ARBA00022824"/>
    </source>
</evidence>
<dbReference type="GO" id="GO:0016758">
    <property type="term" value="F:hexosyltransferase activity"/>
    <property type="evidence" value="ECO:0007669"/>
    <property type="project" value="InterPro"/>
</dbReference>
<protein>
    <submittedName>
        <fullName evidence="7">UDP-N-acetylglucosamine transferase subunit ALG13</fullName>
    </submittedName>
</protein>
<dbReference type="InterPro" id="IPR007235">
    <property type="entry name" value="Glyco_trans_28_C"/>
</dbReference>
<organism evidence="7 8">
    <name type="scientific">Shimia abyssi</name>
    <dbReference type="NCBI Taxonomy" id="1662395"/>
    <lineage>
        <taxon>Bacteria</taxon>
        <taxon>Pseudomonadati</taxon>
        <taxon>Pseudomonadota</taxon>
        <taxon>Alphaproteobacteria</taxon>
        <taxon>Rhodobacterales</taxon>
        <taxon>Roseobacteraceae</taxon>
    </lineage>
</organism>
<dbReference type="Proteomes" id="UP000240418">
    <property type="component" value="Unassembled WGS sequence"/>
</dbReference>
<dbReference type="PANTHER" id="PTHR12867:SF6">
    <property type="entry name" value="N-ACETYLGLUCOSAMINYLDIPHOSPHODOLICHOL N-ACETYLGLUCOSAMINYLTRANSFERASE"/>
    <property type="match status" value="1"/>
</dbReference>
<feature type="domain" description="Glycosyl transferase family 28 C-terminal" evidence="6">
    <location>
        <begin position="2"/>
        <end position="145"/>
    </location>
</feature>
<dbReference type="RefSeq" id="WP_106606684.1">
    <property type="nucleotide sequence ID" value="NZ_PYGJ01000001.1"/>
</dbReference>
<evidence type="ECO:0000313" key="8">
    <source>
        <dbReference type="Proteomes" id="UP000240418"/>
    </source>
</evidence>
<dbReference type="Gene3D" id="3.40.50.2000">
    <property type="entry name" value="Glycogen Phosphorylase B"/>
    <property type="match status" value="1"/>
</dbReference>
<accession>A0A2P8FJT4</accession>
<dbReference type="PANTHER" id="PTHR12867">
    <property type="entry name" value="GLYCOSYL TRANSFERASE-RELATED"/>
    <property type="match status" value="1"/>
</dbReference>
<comment type="subcellular location">
    <subcellularLocation>
        <location evidence="1">Endoplasmic reticulum</location>
    </subcellularLocation>
</comment>
<evidence type="ECO:0000256" key="4">
    <source>
        <dbReference type="ARBA" id="ARBA00022679"/>
    </source>
</evidence>
<keyword evidence="5" id="KW-0256">Endoplasmic reticulum</keyword>
<proteinExistence type="inferred from homology"/>
<dbReference type="Pfam" id="PF04101">
    <property type="entry name" value="Glyco_tran_28_C"/>
    <property type="match status" value="1"/>
</dbReference>
<evidence type="ECO:0000256" key="1">
    <source>
        <dbReference type="ARBA" id="ARBA00004240"/>
    </source>
</evidence>
<evidence type="ECO:0000256" key="3">
    <source>
        <dbReference type="ARBA" id="ARBA00022676"/>
    </source>
</evidence>
<reference evidence="7 8" key="1">
    <citation type="submission" date="2018-03" db="EMBL/GenBank/DDBJ databases">
        <title>Genomic Encyclopedia of Archaeal and Bacterial Type Strains, Phase II (KMG-II): from individual species to whole genera.</title>
        <authorList>
            <person name="Goeker M."/>
        </authorList>
    </citation>
    <scope>NUCLEOTIDE SEQUENCE [LARGE SCALE GENOMIC DNA]</scope>
    <source>
        <strain evidence="7 8">DSM 100673</strain>
    </source>
</reference>
<evidence type="ECO:0000256" key="2">
    <source>
        <dbReference type="ARBA" id="ARBA00006962"/>
    </source>
</evidence>
<dbReference type="InterPro" id="IPR039042">
    <property type="entry name" value="Alg13-like"/>
</dbReference>
<evidence type="ECO:0000313" key="7">
    <source>
        <dbReference type="EMBL" id="PSL21975.1"/>
    </source>
</evidence>
<evidence type="ECO:0000259" key="6">
    <source>
        <dbReference type="Pfam" id="PF04101"/>
    </source>
</evidence>
<comment type="caution">
    <text evidence="7">The sequence shown here is derived from an EMBL/GenBank/DDBJ whole genome shotgun (WGS) entry which is preliminary data.</text>
</comment>
<keyword evidence="8" id="KW-1185">Reference proteome</keyword>
<name>A0A2P8FJT4_9RHOB</name>
<keyword evidence="4 7" id="KW-0808">Transferase</keyword>
<dbReference type="GO" id="GO:0006488">
    <property type="term" value="P:dolichol-linked oligosaccharide biosynthetic process"/>
    <property type="evidence" value="ECO:0007669"/>
    <property type="project" value="InterPro"/>
</dbReference>
<dbReference type="AlphaFoldDB" id="A0A2P8FJT4"/>
<keyword evidence="3" id="KW-0328">Glycosyltransferase</keyword>
<dbReference type="SUPFAM" id="SSF53756">
    <property type="entry name" value="UDP-Glycosyltransferase/glycogen phosphorylase"/>
    <property type="match status" value="1"/>
</dbReference>
<sequence>MIFATVGTQLPFDRLLTNLDSWAARNPNMHVFAQCGLSTAKVPHIKTTPTLSQSAFRHHFASASLIVAHAGMGTILTAAELGKPVILMPRRAALNEHRNDHQSDTAREMAKLSNVMIAEDEAALHAALNTAMSQRLCTQSPKHETHPAQLEGLIDVVRDFVWAVPSKEAPVQFHKGAVST</sequence>
<dbReference type="OrthoDB" id="7186565at2"/>